<dbReference type="KEGG" id="taes:123134803"/>
<dbReference type="Gramene" id="TraesROB_scaffold_002459_01G000300.1">
    <property type="protein sequence ID" value="TraesROB_scaffold_002459_01G000300.1"/>
    <property type="gene ID" value="TraesROB_scaffold_002459_01G000300"/>
</dbReference>
<reference evidence="3" key="1">
    <citation type="submission" date="2018-08" db="EMBL/GenBank/DDBJ databases">
        <authorList>
            <person name="Rossello M."/>
        </authorList>
    </citation>
    <scope>NUCLEOTIDE SEQUENCE [LARGE SCALE GENOMIC DNA]</scope>
    <source>
        <strain evidence="3">cv. Chinese Spring</strain>
    </source>
</reference>
<accession>A0A3B6PSD4</accession>
<dbReference type="EnsemblPlants" id="TraesCS6B02G390900.1">
    <property type="protein sequence ID" value="TraesCS6B02G390900.1"/>
    <property type="gene ID" value="TraesCS6B02G390900"/>
</dbReference>
<dbReference type="InterPro" id="IPR001810">
    <property type="entry name" value="F-box_dom"/>
</dbReference>
<dbReference type="PaxDb" id="4565-Traes_6BL_2103D4D26.2"/>
<evidence type="ECO:0000256" key="1">
    <source>
        <dbReference type="SAM" id="MobiDB-lite"/>
    </source>
</evidence>
<dbReference type="Pfam" id="PF23622">
    <property type="entry name" value="LRR_At1g61320_AtMIF1"/>
    <property type="match status" value="1"/>
</dbReference>
<dbReference type="InterPro" id="IPR036047">
    <property type="entry name" value="F-box-like_dom_sf"/>
</dbReference>
<gene>
    <name evidence="3" type="primary">LOC123134803</name>
</gene>
<dbReference type="InterPro" id="IPR055357">
    <property type="entry name" value="LRR_At1g61320_AtMIF1"/>
</dbReference>
<organism evidence="3">
    <name type="scientific">Triticum aestivum</name>
    <name type="common">Wheat</name>
    <dbReference type="NCBI Taxonomy" id="4565"/>
    <lineage>
        <taxon>Eukaryota</taxon>
        <taxon>Viridiplantae</taxon>
        <taxon>Streptophyta</taxon>
        <taxon>Embryophyta</taxon>
        <taxon>Tracheophyta</taxon>
        <taxon>Spermatophyta</taxon>
        <taxon>Magnoliopsida</taxon>
        <taxon>Liliopsida</taxon>
        <taxon>Poales</taxon>
        <taxon>Poaceae</taxon>
        <taxon>BOP clade</taxon>
        <taxon>Pooideae</taxon>
        <taxon>Triticodae</taxon>
        <taxon>Triticeae</taxon>
        <taxon>Triticinae</taxon>
        <taxon>Triticum</taxon>
    </lineage>
</organism>
<dbReference type="RefSeq" id="XP_044409907.1">
    <property type="nucleotide sequence ID" value="XM_044553972.1"/>
</dbReference>
<dbReference type="Gramene" id="TraesJAG6B03G03602600.1">
    <property type="protein sequence ID" value="TraesJAG6B03G03602600.1"/>
    <property type="gene ID" value="TraesJAG6B03G03602600"/>
</dbReference>
<feature type="compositionally biased region" description="Basic residues" evidence="1">
    <location>
        <begin position="1"/>
        <end position="12"/>
    </location>
</feature>
<evidence type="ECO:0000313" key="4">
    <source>
        <dbReference type="Proteomes" id="UP000019116"/>
    </source>
</evidence>
<dbReference type="Gene3D" id="3.80.10.10">
    <property type="entry name" value="Ribonuclease Inhibitor"/>
    <property type="match status" value="1"/>
</dbReference>
<dbReference type="Pfam" id="PF00646">
    <property type="entry name" value="F-box"/>
    <property type="match status" value="1"/>
</dbReference>
<reference evidence="3" key="2">
    <citation type="submission" date="2018-10" db="UniProtKB">
        <authorList>
            <consortium name="EnsemblPlants"/>
        </authorList>
    </citation>
    <scope>IDENTIFICATION</scope>
</reference>
<dbReference type="SUPFAM" id="SSF52047">
    <property type="entry name" value="RNI-like"/>
    <property type="match status" value="1"/>
</dbReference>
<feature type="domain" description="F-box" evidence="2">
    <location>
        <begin position="71"/>
        <end position="118"/>
    </location>
</feature>
<dbReference type="Gramene" id="TraesCS6B02G390900.1">
    <property type="protein sequence ID" value="TraesCS6B02G390900.1"/>
    <property type="gene ID" value="TraesCS6B02G390900"/>
</dbReference>
<name>A0A3B6PSD4_WHEAT</name>
<sequence length="523" mass="59671">MNQSGGRRRNKSARNEAAAGNKNGRRRRNVSVPGVCPSPKVHPQKADYLLFQLNATQKATRNEAAASKASEDRLSKLPNDLLLNILERVDTLDAIRTCILSKQLLKLPTMLSQFFLSISSIKYDHDKMPQINRAVAHVTDSILGTRNPEITIRNLKIRFILMDRDSLTIGRSVAHAMSTQKVEAAEFEIITEKAYRNCTPADLLQNAKLFNNFVGACPDAFAGLRRLWLRNMRFGEQDIPNILSTCKLLESLRLIHCDSGIHSVLQVEHAQLIELEVDLGRFERVELICLPKLQRVSYNNWCSSEHPVYFGLVPQLSRLSLTKVGVSSDKILELSQLLADVHSISDLHLDFQSEKIWVVPECPKMLKPVLSKLQHVNLDNLPEGCDLAWTMFIIEAAPSLKELCITVWDHWCIMMTNKEFRKKYGYCEKADVKWKPYAPDFKHKNLAKLTIYGFQPNDNFKRYIRCVVEHAVNITEISLYDRKLCGRCGDKVYQSRYPRTVEERKRTAEGLGLTSPAVIHFRS</sequence>
<proteinExistence type="predicted"/>
<dbReference type="STRING" id="4565.A0A3B6PSD4"/>
<feature type="region of interest" description="Disordered" evidence="1">
    <location>
        <begin position="1"/>
        <end position="39"/>
    </location>
</feature>
<dbReference type="PANTHER" id="PTHR32153">
    <property type="entry name" value="OJ000223_09.16 PROTEIN"/>
    <property type="match status" value="1"/>
</dbReference>
<evidence type="ECO:0000259" key="2">
    <source>
        <dbReference type="PROSITE" id="PS50181"/>
    </source>
</evidence>
<dbReference type="Proteomes" id="UP000019116">
    <property type="component" value="Chromosome 6B"/>
</dbReference>
<dbReference type="Gramene" id="TraesCAD_scaffold_024571_01G000100.1">
    <property type="protein sequence ID" value="TraesCAD_scaffold_024571_01G000100.1"/>
    <property type="gene ID" value="TraesCAD_scaffold_024571_01G000100"/>
</dbReference>
<dbReference type="InterPro" id="IPR032675">
    <property type="entry name" value="LRR_dom_sf"/>
</dbReference>
<dbReference type="Gramene" id="TraesPARA_EIv1.0_2100240.1">
    <property type="protein sequence ID" value="TraesPARA_EIv1.0_2100240.1.CDS"/>
    <property type="gene ID" value="TraesPARA_EIv1.0_2100240"/>
</dbReference>
<keyword evidence="4" id="KW-1185">Reference proteome</keyword>
<dbReference type="SUPFAM" id="SSF81383">
    <property type="entry name" value="F-box domain"/>
    <property type="match status" value="1"/>
</dbReference>
<dbReference type="InterPro" id="IPR044997">
    <property type="entry name" value="F-box_plant"/>
</dbReference>
<dbReference type="Gramene" id="TraesCS6B03G1105500.1">
    <property type="protein sequence ID" value="TraesCS6B03G1105500.1.CDS"/>
    <property type="gene ID" value="TraesCS6B03G1105500"/>
</dbReference>
<dbReference type="AlphaFoldDB" id="A0A3B6PSD4"/>
<protein>
    <recommendedName>
        <fullName evidence="2">F-box domain-containing protein</fullName>
    </recommendedName>
</protein>
<evidence type="ECO:0000313" key="3">
    <source>
        <dbReference type="EnsemblPlants" id="TraesCS6B02G390900.1"/>
    </source>
</evidence>
<dbReference type="PROSITE" id="PS50181">
    <property type="entry name" value="FBOX"/>
    <property type="match status" value="1"/>
</dbReference>
<dbReference type="Gramene" id="TraesWEE_scaffold_007805_01G000100.1">
    <property type="protein sequence ID" value="TraesWEE_scaffold_007805_01G000100.1"/>
    <property type="gene ID" value="TraesWEE_scaffold_007805_01G000100"/>
</dbReference>
<dbReference type="GeneID" id="123134803"/>